<protein>
    <submittedName>
        <fullName evidence="1">Pilus assembly protein Flp/PilA</fullName>
    </submittedName>
</protein>
<keyword evidence="2" id="KW-1185">Reference proteome</keyword>
<name>A0ACC5T5U8_ENSAD</name>
<comment type="caution">
    <text evidence="1">The sequence shown here is derived from an EMBL/GenBank/DDBJ whole genome shotgun (WGS) entry which is preliminary data.</text>
</comment>
<accession>A0ACC5T5U8</accession>
<reference evidence="1" key="1">
    <citation type="submission" date="2021-03" db="EMBL/GenBank/DDBJ databases">
        <title>Genomic Encyclopedia of Type Strains, Phase IV (KMG-IV): sequencing the most valuable type-strain genomes for metagenomic binning, comparative biology and taxonomic classification.</title>
        <authorList>
            <person name="Goeker M."/>
        </authorList>
    </citation>
    <scope>NUCLEOTIDE SEQUENCE</scope>
    <source>
        <strain evidence="1">DSM 18131</strain>
    </source>
</reference>
<evidence type="ECO:0000313" key="2">
    <source>
        <dbReference type="Proteomes" id="UP000823773"/>
    </source>
</evidence>
<gene>
    <name evidence="1" type="ORF">J2Z19_006247</name>
</gene>
<sequence>MNTLKRLIRDKNAATAVEYGLIAGLICLSLILGLEQLRDALLSLFNLLTTTFLDSRN</sequence>
<dbReference type="EMBL" id="JAGGJR010000018">
    <property type="protein sequence ID" value="MBP1876497.1"/>
    <property type="molecule type" value="Genomic_DNA"/>
</dbReference>
<organism evidence="1 2">
    <name type="scientific">Ensifer adhaerens</name>
    <name type="common">Sinorhizobium morelense</name>
    <dbReference type="NCBI Taxonomy" id="106592"/>
    <lineage>
        <taxon>Bacteria</taxon>
        <taxon>Pseudomonadati</taxon>
        <taxon>Pseudomonadota</taxon>
        <taxon>Alphaproteobacteria</taxon>
        <taxon>Hyphomicrobiales</taxon>
        <taxon>Rhizobiaceae</taxon>
        <taxon>Sinorhizobium/Ensifer group</taxon>
        <taxon>Ensifer</taxon>
    </lineage>
</organism>
<proteinExistence type="predicted"/>
<dbReference type="Proteomes" id="UP000823773">
    <property type="component" value="Unassembled WGS sequence"/>
</dbReference>
<evidence type="ECO:0000313" key="1">
    <source>
        <dbReference type="EMBL" id="MBP1876497.1"/>
    </source>
</evidence>